<protein>
    <submittedName>
        <fullName evidence="1">Uncharacterized protein</fullName>
    </submittedName>
</protein>
<proteinExistence type="predicted"/>
<reference evidence="1" key="1">
    <citation type="submission" date="2023-05" db="EMBL/GenBank/DDBJ databases">
        <authorList>
            <consortium name="ELIXIR-Norway"/>
        </authorList>
    </citation>
    <scope>NUCLEOTIDE SEQUENCE</scope>
</reference>
<evidence type="ECO:0000313" key="1">
    <source>
        <dbReference type="EMBL" id="CAI9710694.1"/>
    </source>
</evidence>
<gene>
    <name evidence="1" type="ORF">MRATA1EN3_LOCUS21907</name>
</gene>
<dbReference type="EMBL" id="OX596089">
    <property type="protein sequence ID" value="CAI9710694.1"/>
    <property type="molecule type" value="Genomic_DNA"/>
</dbReference>
<evidence type="ECO:0000313" key="2">
    <source>
        <dbReference type="Proteomes" id="UP001162501"/>
    </source>
</evidence>
<sequence length="103" mass="11010">MTMGRAPAGDAEVTWTWVQQEQLLLAHAQVVHKKQPGTLTAACPPQPAPQIRTKELVWPSLPCIVAPQQSEGGGGWGERTVIHVDQRGLGPEPVSDQGKGNNS</sequence>
<name>A0ACB0FDA9_RANTA</name>
<organism evidence="1 2">
    <name type="scientific">Rangifer tarandus platyrhynchus</name>
    <name type="common">Svalbard reindeer</name>
    <dbReference type="NCBI Taxonomy" id="3082113"/>
    <lineage>
        <taxon>Eukaryota</taxon>
        <taxon>Metazoa</taxon>
        <taxon>Chordata</taxon>
        <taxon>Craniata</taxon>
        <taxon>Vertebrata</taxon>
        <taxon>Euteleostomi</taxon>
        <taxon>Mammalia</taxon>
        <taxon>Eutheria</taxon>
        <taxon>Laurasiatheria</taxon>
        <taxon>Artiodactyla</taxon>
        <taxon>Ruminantia</taxon>
        <taxon>Pecora</taxon>
        <taxon>Cervidae</taxon>
        <taxon>Odocoileinae</taxon>
        <taxon>Rangifer</taxon>
    </lineage>
</organism>
<accession>A0ACB0FDA9</accession>
<dbReference type="Proteomes" id="UP001162501">
    <property type="component" value="Chromosome 5"/>
</dbReference>